<dbReference type="WBParaSite" id="BPAG_0000586601-mRNA-1">
    <property type="protein sequence ID" value="BPAG_0000586601-mRNA-1"/>
    <property type="gene ID" value="BPAG_0000586601"/>
</dbReference>
<accession>A0A0N4TCC8</accession>
<reference evidence="1" key="1">
    <citation type="submission" date="2017-02" db="UniProtKB">
        <authorList>
            <consortium name="WormBaseParasite"/>
        </authorList>
    </citation>
    <scope>IDENTIFICATION</scope>
</reference>
<dbReference type="AlphaFoldDB" id="A0A0N4TCC8"/>
<dbReference type="STRING" id="6280.A0A0N4TCC8"/>
<evidence type="ECO:0000313" key="1">
    <source>
        <dbReference type="WBParaSite" id="BPAG_0000586601-mRNA-1"/>
    </source>
</evidence>
<proteinExistence type="predicted"/>
<protein>
    <submittedName>
        <fullName evidence="1">TMF_TATA_bd domain-containing protein</fullName>
    </submittedName>
</protein>
<organism evidence="1">
    <name type="scientific">Brugia pahangi</name>
    <name type="common">Filarial nematode worm</name>
    <dbReference type="NCBI Taxonomy" id="6280"/>
    <lineage>
        <taxon>Eukaryota</taxon>
        <taxon>Metazoa</taxon>
        <taxon>Ecdysozoa</taxon>
        <taxon>Nematoda</taxon>
        <taxon>Chromadorea</taxon>
        <taxon>Rhabditida</taxon>
        <taxon>Spirurina</taxon>
        <taxon>Spiruromorpha</taxon>
        <taxon>Filarioidea</taxon>
        <taxon>Onchocercidae</taxon>
        <taxon>Brugia</taxon>
    </lineage>
</organism>
<name>A0A0N4TCC8_BRUPA</name>
<sequence length="53" mass="6073">LQLSNKLEALQSATATSDANCGELTKEVEKYRKQLHDVMEAHDKVIFFYDDLD</sequence>